<keyword evidence="1" id="KW-0285">Flavoprotein</keyword>
<dbReference type="GO" id="GO:0010181">
    <property type="term" value="F:FMN binding"/>
    <property type="evidence" value="ECO:0007669"/>
    <property type="project" value="InterPro"/>
</dbReference>
<dbReference type="Gene3D" id="3.20.20.70">
    <property type="entry name" value="Aldolase class I"/>
    <property type="match status" value="1"/>
</dbReference>
<evidence type="ECO:0000259" key="3">
    <source>
        <dbReference type="Pfam" id="PF00724"/>
    </source>
</evidence>
<proteinExistence type="predicted"/>
<dbReference type="InterPro" id="IPR051799">
    <property type="entry name" value="NADH_flavin_oxidoreductase"/>
</dbReference>
<sequence length="202" mass="21934">MTPYPHLFASGRIGKLVSRNRIKYAATETNFPYADGFVSDREIAYMEAQARGGAGIVTTQGAYPDRKGEGKGFRGMMSIAEDRFIPGLSRIAEVIGQHGALSALQILHCGREGGVDLDYCLMPSVVPQRLSYFKPPRELTVPQIQQAIEDHVQAARRAVEAGFDMIELSGIVGYLISTFVSRYTTSEATNSAVKRSGNAAVS</sequence>
<dbReference type="Proteomes" id="UP000198744">
    <property type="component" value="Unassembled WGS sequence"/>
</dbReference>
<reference evidence="4 5" key="1">
    <citation type="submission" date="2016-10" db="EMBL/GenBank/DDBJ databases">
        <authorList>
            <person name="de Groot N.N."/>
        </authorList>
    </citation>
    <scope>NUCLEOTIDE SEQUENCE [LARGE SCALE GENOMIC DNA]</scope>
    <source>
        <strain evidence="4 5">DSM 8423</strain>
    </source>
</reference>
<dbReference type="InterPro" id="IPR013785">
    <property type="entry name" value="Aldolase_TIM"/>
</dbReference>
<dbReference type="SUPFAM" id="SSF51395">
    <property type="entry name" value="FMN-linked oxidoreductases"/>
    <property type="match status" value="1"/>
</dbReference>
<gene>
    <name evidence="4" type="ORF">SAMN04489760_10396</name>
</gene>
<evidence type="ECO:0000256" key="1">
    <source>
        <dbReference type="ARBA" id="ARBA00022630"/>
    </source>
</evidence>
<dbReference type="GO" id="GO:0016491">
    <property type="term" value="F:oxidoreductase activity"/>
    <property type="evidence" value="ECO:0007669"/>
    <property type="project" value="UniProtKB-KW"/>
</dbReference>
<organism evidence="4 5">
    <name type="scientific">Syntrophus gentianae</name>
    <dbReference type="NCBI Taxonomy" id="43775"/>
    <lineage>
        <taxon>Bacteria</taxon>
        <taxon>Pseudomonadati</taxon>
        <taxon>Thermodesulfobacteriota</taxon>
        <taxon>Syntrophia</taxon>
        <taxon>Syntrophales</taxon>
        <taxon>Syntrophaceae</taxon>
        <taxon>Syntrophus</taxon>
    </lineage>
</organism>
<dbReference type="PANTHER" id="PTHR43656:SF2">
    <property type="entry name" value="BINDING OXIDOREDUCTASE, PUTATIVE (AFU_ORTHOLOGUE AFUA_2G08260)-RELATED"/>
    <property type="match status" value="1"/>
</dbReference>
<dbReference type="EMBL" id="FOBS01000003">
    <property type="protein sequence ID" value="SEM05510.1"/>
    <property type="molecule type" value="Genomic_DNA"/>
</dbReference>
<evidence type="ECO:0000313" key="5">
    <source>
        <dbReference type="Proteomes" id="UP000198744"/>
    </source>
</evidence>
<name>A0A1H7V8W8_9BACT</name>
<keyword evidence="5" id="KW-1185">Reference proteome</keyword>
<dbReference type="PANTHER" id="PTHR43656">
    <property type="entry name" value="BINDING OXIDOREDUCTASE, PUTATIVE (AFU_ORTHOLOGUE AFUA_2G08260)-RELATED"/>
    <property type="match status" value="1"/>
</dbReference>
<evidence type="ECO:0000313" key="4">
    <source>
        <dbReference type="EMBL" id="SEM05510.1"/>
    </source>
</evidence>
<keyword evidence="2" id="KW-0560">Oxidoreductase</keyword>
<dbReference type="AlphaFoldDB" id="A0A1H7V8W8"/>
<feature type="domain" description="NADH:flavin oxidoreductase/NADH oxidase N-terminal" evidence="3">
    <location>
        <begin position="7"/>
        <end position="185"/>
    </location>
</feature>
<protein>
    <submittedName>
        <fullName evidence="4">NADH:flavin oxidoreductase / NADH oxidase family protein</fullName>
    </submittedName>
</protein>
<dbReference type="Pfam" id="PF00724">
    <property type="entry name" value="Oxidored_FMN"/>
    <property type="match status" value="1"/>
</dbReference>
<accession>A0A1H7V8W8</accession>
<dbReference type="OrthoDB" id="9784632at2"/>
<evidence type="ECO:0000256" key="2">
    <source>
        <dbReference type="ARBA" id="ARBA00023002"/>
    </source>
</evidence>
<dbReference type="InterPro" id="IPR001155">
    <property type="entry name" value="OxRdtase_FMN_N"/>
</dbReference>
<dbReference type="STRING" id="43775.SAMN04489760_10396"/>